<sequence>MDHDDTTSRVTAQPRCGLWLSGARGSVATTSIVGLYALSAGLIPETGCVTATAEFAGVPLPKYADFVVAGRDLSTAPLAKRAEALVEAGLLPHHVVAAVSDRLAATEAEIVGPSCVATPDPSTVGASTQAELIDRLSDAMGSFISRNALDVFVVIDVASTQPPVPDRPEYHDPDLLRAALCEKDRMVLPASALTALAAIRNGAAYSCFTPSPSMGVPALRSLADDADILCGGQDAKTGQTLLRTVLAPMFASRAMTVHSWAGTNLLGGGDGATLADPVAVQSKLASKQRGIQQMLGGSVNAPLHIDYVPDLGKPRLRGTTFTPPDSWAVRSRCKPSGRHRIPHWPRRWFSTWPACWRWPGCAVRTASSGNSASSSRNRGARRRIHLRRNTRRWCSGLSPLPHRFRPTGEGQGVPGPDAGACCAHRAG</sequence>
<dbReference type="PANTHER" id="PTHR11510">
    <property type="entry name" value="MYO-INOSITOL-1 PHOSPHATE SYNTHASE"/>
    <property type="match status" value="1"/>
</dbReference>
<gene>
    <name evidence="1" type="ORF">NIIDMKKI_38010</name>
</gene>
<dbReference type="SUPFAM" id="SSF55347">
    <property type="entry name" value="Glyceraldehyde-3-phosphate dehydrogenase-like, C-terminal domain"/>
    <property type="match status" value="1"/>
</dbReference>
<accession>A0A7G1IFR4</accession>
<dbReference type="InterPro" id="IPR036291">
    <property type="entry name" value="NAD(P)-bd_dom_sf"/>
</dbReference>
<dbReference type="GO" id="GO:0008654">
    <property type="term" value="P:phospholipid biosynthetic process"/>
    <property type="evidence" value="ECO:0007669"/>
    <property type="project" value="InterPro"/>
</dbReference>
<dbReference type="EMBL" id="AP023343">
    <property type="protein sequence ID" value="BCI88595.1"/>
    <property type="molecule type" value="Genomic_DNA"/>
</dbReference>
<keyword evidence="2" id="KW-1185">Reference proteome</keyword>
<protein>
    <submittedName>
        <fullName evidence="1">Uncharacterized protein</fullName>
    </submittedName>
</protein>
<name>A0A7G1IFR4_MYCKA</name>
<evidence type="ECO:0000313" key="2">
    <source>
        <dbReference type="Proteomes" id="UP000516380"/>
    </source>
</evidence>
<reference evidence="1 2" key="1">
    <citation type="submission" date="2020-07" db="EMBL/GenBank/DDBJ databases">
        <title>Mycobacterium kansasii (former subtype) with zoonotic potential isolated from diseased indoor pet cat, Japan.</title>
        <authorList>
            <person name="Fukano H."/>
            <person name="Terazono T."/>
            <person name="Hoshino Y."/>
        </authorList>
    </citation>
    <scope>NUCLEOTIDE SEQUENCE [LARGE SCALE GENOMIC DNA]</scope>
    <source>
        <strain evidence="1 2">Kuro-I</strain>
    </source>
</reference>
<evidence type="ECO:0000313" key="1">
    <source>
        <dbReference type="EMBL" id="BCI88595.1"/>
    </source>
</evidence>
<dbReference type="Gene3D" id="3.30.360.10">
    <property type="entry name" value="Dihydrodipicolinate Reductase, domain 2"/>
    <property type="match status" value="1"/>
</dbReference>
<dbReference type="SUPFAM" id="SSF51735">
    <property type="entry name" value="NAD(P)-binding Rossmann-fold domains"/>
    <property type="match status" value="1"/>
</dbReference>
<organism evidence="1 2">
    <name type="scientific">Mycobacterium kansasii</name>
    <dbReference type="NCBI Taxonomy" id="1768"/>
    <lineage>
        <taxon>Bacteria</taxon>
        <taxon>Bacillati</taxon>
        <taxon>Actinomycetota</taxon>
        <taxon>Actinomycetes</taxon>
        <taxon>Mycobacteriales</taxon>
        <taxon>Mycobacteriaceae</taxon>
        <taxon>Mycobacterium</taxon>
    </lineage>
</organism>
<dbReference type="AlphaFoldDB" id="A0A7G1IFR4"/>
<dbReference type="GO" id="GO:0006021">
    <property type="term" value="P:inositol biosynthetic process"/>
    <property type="evidence" value="ECO:0007669"/>
    <property type="project" value="InterPro"/>
</dbReference>
<dbReference type="InterPro" id="IPR002587">
    <property type="entry name" value="Myo-inos-1-P_Synthase"/>
</dbReference>
<dbReference type="Gene3D" id="3.40.50.720">
    <property type="entry name" value="NAD(P)-binding Rossmann-like Domain"/>
    <property type="match status" value="1"/>
</dbReference>
<proteinExistence type="predicted"/>
<dbReference type="Pfam" id="PF07994">
    <property type="entry name" value="NAD_binding_5"/>
    <property type="match status" value="1"/>
</dbReference>
<dbReference type="GO" id="GO:0004512">
    <property type="term" value="F:inositol-3-phosphate synthase activity"/>
    <property type="evidence" value="ECO:0007669"/>
    <property type="project" value="InterPro"/>
</dbReference>
<dbReference type="Proteomes" id="UP000516380">
    <property type="component" value="Chromosome"/>
</dbReference>